<dbReference type="Gene3D" id="2.60.40.2560">
    <property type="match status" value="1"/>
</dbReference>
<comment type="caution">
    <text evidence="2">The sequence shown here is derived from an EMBL/GenBank/DDBJ whole genome shotgun (WGS) entry which is preliminary data.</text>
</comment>
<dbReference type="AlphaFoldDB" id="A0A0M2SQL3"/>
<evidence type="ECO:0000256" key="1">
    <source>
        <dbReference type="SAM" id="MobiDB-lite"/>
    </source>
</evidence>
<feature type="non-terminal residue" evidence="2">
    <location>
        <position position="1"/>
    </location>
</feature>
<protein>
    <recommendedName>
        <fullName evidence="4">PASTA domain-containing protein</fullName>
    </recommendedName>
</protein>
<evidence type="ECO:0000313" key="2">
    <source>
        <dbReference type="EMBL" id="KKK35262.1"/>
    </source>
</evidence>
<dbReference type="STRING" id="1432562.WN59_00005"/>
<keyword evidence="3" id="KW-1185">Reference proteome</keyword>
<gene>
    <name evidence="2" type="ORF">WN59_00005</name>
</gene>
<evidence type="ECO:0008006" key="4">
    <source>
        <dbReference type="Google" id="ProtNLM"/>
    </source>
</evidence>
<dbReference type="Pfam" id="PF21160">
    <property type="entry name" value="PrkC-like_PASTA-like"/>
    <property type="match status" value="1"/>
</dbReference>
<reference evidence="2 3" key="1">
    <citation type="submission" date="2015-04" db="EMBL/GenBank/DDBJ databases">
        <title>Taxonomic description and genome sequence of Salinicoccus sediminis sp. nov., a novel hyper halotolerant bacterium isolated from marine sediment.</title>
        <authorList>
            <person name="Mathan Kumar R."/>
            <person name="Kaur G."/>
            <person name="Kumar N."/>
            <person name="Kumar A."/>
            <person name="Singh N.K."/>
            <person name="Kaur N."/>
            <person name="Mayilraj S."/>
        </authorList>
    </citation>
    <scope>NUCLEOTIDE SEQUENCE [LARGE SCALE GENOMIC DNA]</scope>
    <source>
        <strain evidence="2 3">SV-16</strain>
    </source>
</reference>
<proteinExistence type="predicted"/>
<feature type="compositionally biased region" description="Acidic residues" evidence="1">
    <location>
        <begin position="49"/>
        <end position="64"/>
    </location>
</feature>
<sequence>EGHIISQSPNYGGFLPGSTIQMVVSRGQEPGEKQYVQNITIPYLKEEGSSAEEAEEDPSEEESSESGKGDKEENASEEDSEPEPQTVEIFIEDKDNDISTAADTFEMTEEREYSIDLTIEEGETASYKVVIDGETEIEDEIPY</sequence>
<name>A0A0M2SQL3_9STAP</name>
<dbReference type="PATRIC" id="fig|1432562.3.peg.1"/>
<organism evidence="2 3">
    <name type="scientific">Salinicoccus sediminis</name>
    <dbReference type="NCBI Taxonomy" id="1432562"/>
    <lineage>
        <taxon>Bacteria</taxon>
        <taxon>Bacillati</taxon>
        <taxon>Bacillota</taxon>
        <taxon>Bacilli</taxon>
        <taxon>Bacillales</taxon>
        <taxon>Staphylococcaceae</taxon>
        <taxon>Salinicoccus</taxon>
    </lineage>
</organism>
<evidence type="ECO:0000313" key="3">
    <source>
        <dbReference type="Proteomes" id="UP000034287"/>
    </source>
</evidence>
<accession>A0A0M2SQL3</accession>
<feature type="region of interest" description="Disordered" evidence="1">
    <location>
        <begin position="25"/>
        <end position="109"/>
    </location>
</feature>
<dbReference type="Proteomes" id="UP000034287">
    <property type="component" value="Unassembled WGS sequence"/>
</dbReference>
<dbReference type="EMBL" id="LAYZ01000001">
    <property type="protein sequence ID" value="KKK35262.1"/>
    <property type="molecule type" value="Genomic_DNA"/>
</dbReference>
<feature type="compositionally biased region" description="Basic and acidic residues" evidence="1">
    <location>
        <begin position="65"/>
        <end position="74"/>
    </location>
</feature>